<sequence>MAQCANCGAKVGCGCQLTNGLCAHCNGNSNKNYANTKINKLSGLSQDS</sequence>
<accession>A0A7S9SU44</accession>
<evidence type="ECO:0000313" key="1">
    <source>
        <dbReference type="EMBL" id="QPI16382.1"/>
    </source>
</evidence>
<proteinExistence type="predicted"/>
<reference evidence="1" key="1">
    <citation type="submission" date="2020-08" db="EMBL/GenBank/DDBJ databases">
        <title>Bridging the membrane lipid divide: bacteria of the FCB group superphylum have the potential to synthesize archaeal ether lipids.</title>
        <authorList>
            <person name="Villanueva L."/>
            <person name="von Meijenfeldt F.A.B."/>
            <person name="Westbye A.B."/>
            <person name="Yadav S."/>
            <person name="Hopmans E.C."/>
            <person name="Dutilh B.E."/>
            <person name="Sinninghe Damste J.S."/>
        </authorList>
    </citation>
    <scope>NUCLEOTIDE SEQUENCE</scope>
    <source>
        <strain evidence="1">NIOZ-UU157</strain>
    </source>
</reference>
<dbReference type="EMBL" id="MW030560">
    <property type="protein sequence ID" value="QPI16382.1"/>
    <property type="molecule type" value="Genomic_DNA"/>
</dbReference>
<name>A0A7S9SU44_9VIRU</name>
<protein>
    <submittedName>
        <fullName evidence="1">Uncharacterized protein</fullName>
    </submittedName>
</protein>
<gene>
    <name evidence="1" type="ORF">NIOZUU157_00273</name>
</gene>
<organism evidence="1">
    <name type="scientific">Virus NIOZ-UU157</name>
    <dbReference type="NCBI Taxonomy" id="2763269"/>
    <lineage>
        <taxon>Viruses</taxon>
    </lineage>
</organism>